<protein>
    <recommendedName>
        <fullName evidence="1">Nitroreductase domain-containing protein</fullName>
    </recommendedName>
</protein>
<evidence type="ECO:0000259" key="1">
    <source>
        <dbReference type="Pfam" id="PF00881"/>
    </source>
</evidence>
<dbReference type="SUPFAM" id="SSF55469">
    <property type="entry name" value="FMN-dependent nitroreductase-like"/>
    <property type="match status" value="1"/>
</dbReference>
<reference evidence="2 3" key="1">
    <citation type="submission" date="2019-07" db="EMBL/GenBank/DDBJ databases">
        <title>Genome sequence of Weissella cibaria GK1.</title>
        <authorList>
            <person name="Choi H.-J."/>
        </authorList>
    </citation>
    <scope>NUCLEOTIDE SEQUENCE [LARGE SCALE GENOMIC DNA]</scope>
    <source>
        <strain evidence="2 3">GK1</strain>
    </source>
</reference>
<dbReference type="Proteomes" id="UP000320012">
    <property type="component" value="Unassembled WGS sequence"/>
</dbReference>
<dbReference type="Pfam" id="PF00881">
    <property type="entry name" value="Nitroreductase"/>
    <property type="match status" value="1"/>
</dbReference>
<proteinExistence type="predicted"/>
<evidence type="ECO:0000313" key="2">
    <source>
        <dbReference type="EMBL" id="TVV27591.1"/>
    </source>
</evidence>
<dbReference type="InterPro" id="IPR029479">
    <property type="entry name" value="Nitroreductase"/>
</dbReference>
<accession>A0A9Q8JIL7</accession>
<evidence type="ECO:0000313" key="3">
    <source>
        <dbReference type="Proteomes" id="UP000320012"/>
    </source>
</evidence>
<organism evidence="2 3">
    <name type="scientific">Weissella cibaria</name>
    <dbReference type="NCBI Taxonomy" id="137591"/>
    <lineage>
        <taxon>Bacteria</taxon>
        <taxon>Bacillati</taxon>
        <taxon>Bacillota</taxon>
        <taxon>Bacilli</taxon>
        <taxon>Lactobacillales</taxon>
        <taxon>Lactobacillaceae</taxon>
        <taxon>Weissella</taxon>
    </lineage>
</organism>
<feature type="domain" description="Nitroreductase" evidence="1">
    <location>
        <begin position="18"/>
        <end position="93"/>
    </location>
</feature>
<dbReference type="GO" id="GO:0016491">
    <property type="term" value="F:oxidoreductase activity"/>
    <property type="evidence" value="ECO:0007669"/>
    <property type="project" value="InterPro"/>
</dbReference>
<dbReference type="InterPro" id="IPR000415">
    <property type="entry name" value="Nitroreductase-like"/>
</dbReference>
<dbReference type="Gene3D" id="3.40.109.10">
    <property type="entry name" value="NADH Oxidase"/>
    <property type="match status" value="1"/>
</dbReference>
<sequence>MVGATEQFNNTPGFNESQITLFNAPHIVYLTIPVGSPDWSIHDLGMFSQTLMLSAQNQGLDSAIAYALVKYPDVLHENLNIPNDELIGIALGYGDDTHTLNQGVRERNALTRVLTMIN</sequence>
<name>A0A9Q8JIL7_9LACO</name>
<dbReference type="AlphaFoldDB" id="A0A9Q8JIL7"/>
<dbReference type="RefSeq" id="WP_145464036.1">
    <property type="nucleotide sequence ID" value="NZ_JADMQK010000002.1"/>
</dbReference>
<dbReference type="EMBL" id="VNHC01000002">
    <property type="protein sequence ID" value="TVV27591.1"/>
    <property type="molecule type" value="Genomic_DNA"/>
</dbReference>
<comment type="caution">
    <text evidence="2">The sequence shown here is derived from an EMBL/GenBank/DDBJ whole genome shotgun (WGS) entry which is preliminary data.</text>
</comment>
<gene>
    <name evidence="2" type="ORF">FO435_06665</name>
</gene>